<dbReference type="EMBL" id="GBRH01223125">
    <property type="protein sequence ID" value="JAD74770.1"/>
    <property type="molecule type" value="Transcribed_RNA"/>
</dbReference>
<organism evidence="1">
    <name type="scientific">Arundo donax</name>
    <name type="common">Giant reed</name>
    <name type="synonym">Donax arundinaceus</name>
    <dbReference type="NCBI Taxonomy" id="35708"/>
    <lineage>
        <taxon>Eukaryota</taxon>
        <taxon>Viridiplantae</taxon>
        <taxon>Streptophyta</taxon>
        <taxon>Embryophyta</taxon>
        <taxon>Tracheophyta</taxon>
        <taxon>Spermatophyta</taxon>
        <taxon>Magnoliopsida</taxon>
        <taxon>Liliopsida</taxon>
        <taxon>Poales</taxon>
        <taxon>Poaceae</taxon>
        <taxon>PACMAD clade</taxon>
        <taxon>Arundinoideae</taxon>
        <taxon>Arundineae</taxon>
        <taxon>Arundo</taxon>
    </lineage>
</organism>
<proteinExistence type="predicted"/>
<evidence type="ECO:0000313" key="1">
    <source>
        <dbReference type="EMBL" id="JAD74770.1"/>
    </source>
</evidence>
<name>A0A0A9CN04_ARUDO</name>
<accession>A0A0A9CN04</accession>
<sequence>MRLFMCARASSCKFCTGTSHLDWTVALDCVVSQMTRSSLASFEEKKV</sequence>
<reference evidence="1" key="1">
    <citation type="submission" date="2014-09" db="EMBL/GenBank/DDBJ databases">
        <authorList>
            <person name="Magalhaes I.L.F."/>
            <person name="Oliveira U."/>
            <person name="Santos F.R."/>
            <person name="Vidigal T.H.D.A."/>
            <person name="Brescovit A.D."/>
            <person name="Santos A.J."/>
        </authorList>
    </citation>
    <scope>NUCLEOTIDE SEQUENCE</scope>
    <source>
        <tissue evidence="1">Shoot tissue taken approximately 20 cm above the soil surface</tissue>
    </source>
</reference>
<protein>
    <submittedName>
        <fullName evidence="1">Uncharacterized protein</fullName>
    </submittedName>
</protein>
<dbReference type="AlphaFoldDB" id="A0A0A9CN04"/>
<reference evidence="1" key="2">
    <citation type="journal article" date="2015" name="Data Brief">
        <title>Shoot transcriptome of the giant reed, Arundo donax.</title>
        <authorList>
            <person name="Barrero R.A."/>
            <person name="Guerrero F.D."/>
            <person name="Moolhuijzen P."/>
            <person name="Goolsby J.A."/>
            <person name="Tidwell J."/>
            <person name="Bellgard S.E."/>
            <person name="Bellgard M.I."/>
        </authorList>
    </citation>
    <scope>NUCLEOTIDE SEQUENCE</scope>
    <source>
        <tissue evidence="1">Shoot tissue taken approximately 20 cm above the soil surface</tissue>
    </source>
</reference>